<organism evidence="1 2">
    <name type="scientific">Athelia psychrophila</name>
    <dbReference type="NCBI Taxonomy" id="1759441"/>
    <lineage>
        <taxon>Eukaryota</taxon>
        <taxon>Fungi</taxon>
        <taxon>Dikarya</taxon>
        <taxon>Basidiomycota</taxon>
        <taxon>Agaricomycotina</taxon>
        <taxon>Agaricomycetes</taxon>
        <taxon>Agaricomycetidae</taxon>
        <taxon>Atheliales</taxon>
        <taxon>Atheliaceae</taxon>
        <taxon>Athelia</taxon>
    </lineage>
</organism>
<reference evidence="1 2" key="1">
    <citation type="journal article" date="2016" name="Mol. Biol. Evol.">
        <title>Comparative Genomics of Early-Diverging Mushroom-Forming Fungi Provides Insights into the Origins of Lignocellulose Decay Capabilities.</title>
        <authorList>
            <person name="Nagy L.G."/>
            <person name="Riley R."/>
            <person name="Tritt A."/>
            <person name="Adam C."/>
            <person name="Daum C."/>
            <person name="Floudas D."/>
            <person name="Sun H."/>
            <person name="Yadav J.S."/>
            <person name="Pangilinan J."/>
            <person name="Larsson K.H."/>
            <person name="Matsuura K."/>
            <person name="Barry K."/>
            <person name="Labutti K."/>
            <person name="Kuo R."/>
            <person name="Ohm R.A."/>
            <person name="Bhattacharya S.S."/>
            <person name="Shirouzu T."/>
            <person name="Yoshinaga Y."/>
            <person name="Martin F.M."/>
            <person name="Grigoriev I.V."/>
            <person name="Hibbett D.S."/>
        </authorList>
    </citation>
    <scope>NUCLEOTIDE SEQUENCE [LARGE SCALE GENOMIC DNA]</scope>
    <source>
        <strain evidence="1 2">CBS 109695</strain>
    </source>
</reference>
<keyword evidence="2" id="KW-1185">Reference proteome</keyword>
<sequence length="391" mass="43283">MPHDISKVLKIPPRLTDAIIGHLCGDTASVTACSLTCSAWTPPSQAHLFHDLKIPSSQRAHAIVSLLETSPHLALYPRTLEIHAQAGEDHMETVIPSIAPQLSEVRTLRYCGVQFCDLSDRATSALRSNFPQVRTLVFERCRFNSCDDLVALVLASTRVEKLWLNEAEWVRPVEESSVNPELWGASDTRSPLSCVTMRRVDRGMVECLLSPELRTRLDCMVLSPVNGRQRVDEFSGKGINLLCETLYDVEGKVSPIALLSGLASTQYMIDVVPSIPPSEPAIHSLHIKLDFATEPPDVDFDSWVCGVLAHLDSPAFSEVVLDISAQNKQQLDRLNFERVAKALAKSSFGYQNKVTINVECSLAGDIRKEEIGRRMGKLGQKLIDLGLIHIR</sequence>
<dbReference type="STRING" id="436010.A0A166R1B2"/>
<gene>
    <name evidence="1" type="ORF">FIBSPDRAFT_928007</name>
</gene>
<dbReference type="Proteomes" id="UP000076532">
    <property type="component" value="Unassembled WGS sequence"/>
</dbReference>
<accession>A0A166R1B2</accession>
<evidence type="ECO:0000313" key="1">
    <source>
        <dbReference type="EMBL" id="KZP27791.1"/>
    </source>
</evidence>
<dbReference type="AlphaFoldDB" id="A0A166R1B2"/>
<proteinExistence type="predicted"/>
<protein>
    <recommendedName>
        <fullName evidence="3">F-box domain-containing protein</fullName>
    </recommendedName>
</protein>
<dbReference type="EMBL" id="KV417507">
    <property type="protein sequence ID" value="KZP27791.1"/>
    <property type="molecule type" value="Genomic_DNA"/>
</dbReference>
<dbReference type="OrthoDB" id="2977329at2759"/>
<name>A0A166R1B2_9AGAM</name>
<evidence type="ECO:0000313" key="2">
    <source>
        <dbReference type="Proteomes" id="UP000076532"/>
    </source>
</evidence>
<evidence type="ECO:0008006" key="3">
    <source>
        <dbReference type="Google" id="ProtNLM"/>
    </source>
</evidence>